<name>A0A813L022_POLGL</name>
<feature type="region of interest" description="Disordered" evidence="1">
    <location>
        <begin position="1292"/>
        <end position="1313"/>
    </location>
</feature>
<comment type="caution">
    <text evidence="2">The sequence shown here is derived from an EMBL/GenBank/DDBJ whole genome shotgun (WGS) entry which is preliminary data.</text>
</comment>
<dbReference type="Proteomes" id="UP000626109">
    <property type="component" value="Unassembled WGS sequence"/>
</dbReference>
<feature type="compositionally biased region" description="Low complexity" evidence="1">
    <location>
        <begin position="2866"/>
        <end position="2882"/>
    </location>
</feature>
<evidence type="ECO:0000313" key="3">
    <source>
        <dbReference type="Proteomes" id="UP000626109"/>
    </source>
</evidence>
<evidence type="ECO:0000313" key="2">
    <source>
        <dbReference type="EMBL" id="CAE8716108.1"/>
    </source>
</evidence>
<reference evidence="2" key="1">
    <citation type="submission" date="2021-02" db="EMBL/GenBank/DDBJ databases">
        <authorList>
            <person name="Dougan E. K."/>
            <person name="Rhodes N."/>
            <person name="Thang M."/>
            <person name="Chan C."/>
        </authorList>
    </citation>
    <scope>NUCLEOTIDE SEQUENCE</scope>
</reference>
<feature type="compositionally biased region" description="Low complexity" evidence="1">
    <location>
        <begin position="1295"/>
        <end position="1306"/>
    </location>
</feature>
<organism evidence="2 3">
    <name type="scientific">Polarella glacialis</name>
    <name type="common">Dinoflagellate</name>
    <dbReference type="NCBI Taxonomy" id="89957"/>
    <lineage>
        <taxon>Eukaryota</taxon>
        <taxon>Sar</taxon>
        <taxon>Alveolata</taxon>
        <taxon>Dinophyceae</taxon>
        <taxon>Suessiales</taxon>
        <taxon>Suessiaceae</taxon>
        <taxon>Polarella</taxon>
    </lineage>
</organism>
<sequence>MAVICTSGGILREQRREWSVLPCGPASPARSPSTGFGSLLSEFRLLLHSNINSNHSNKKSWLSKFNPSLLQPAANHVLRLSVFAGLHVHSARHCELGPGLLMKLSFSSPALHLSSQRCLPALQQQQQKQVAERWSGLDGSCRTCRCRQRQQLAAKPLSQFKAGCDLDDAALLSSTAVHYAQQARAHVVAVKFSSSKANFRNGDAVVAKSRVKPACWQLCLHHGPSYRVQPVHGVTPDAATVELPMHHLWSHCHLAALLKGGRPARKTASLKAHQATHVPSAHQATQLLSCPLSFHSPVHEDFKLQGRLSRLQVRWVETATPTRTTTPSTAGYSLAREGASAGAGQARTRSIIPSLRAANSQGWALQAAPRNEFFCRRCPTFAKSPVRSQSLSTQTELLDLTPMVRCQTLCKAGAQDLLKESFATNDSIAESAVRQSCSKSQAGFCSGHPSQICLSIPMAFSSPNIPVRKHVIMGPRSSTSRTMPHLCDRTCCQQPARALNWSLGMSPGRNYSPACVLGLNRDATCPCISGASLHATCSGPAMLCKHALLSKVVKVASLLPQASPVTATALPARNSSWMLDCLTFVTHAVAVHICGSHRKAVKGASFWSVDLLVADCPPKQMSISAPQRLIVQGQVVSCRRSGGISSTSSWCLPPPSCSPTSLVPLDSKVFVEQSLGKAASAAFQLAREPAFRLTREAPVARRCLRKLPTVPTQGRQPVCISRGRKCTVPPPPTTPPSSWMHSLELILLTPDMHAHDAAMVSSASAACCEVAPIAAEVSDATLQGILRDFKVCSNSGGPVGALKHLGGSSYKRLSLLPQDPTRTRLPGQTTNFCQAARTLAVAYELQDPSTFLPLAFAYASITELPAVTSSLPVVALQSTPWLLQPPASMLCGVGPKLTGADCARAQGSKWAGIDAWACLLTQQVVKNNSNTNNNHCTLSRARMVQVSDQFSLRRSSCAAEVAAKALLSSRRSPLSSQQVSSRHLEIRGSSITTATTTTTATTAKNVVVAGRCKSQKYLLQDLTSCLQSDLAHDAGLAVSEECKQLPALIKVYHRGGATARLIIKEVSIKKASQIAAPVMPASHPCATRPSVQQVTLALNCGKRSLAVKPPCRCLLPCHGGAATCCPGSKQLLTHAQGIFASTRCSATPVLCHLLSERLDTLPSAHAARVAHLHFRWAPISGVIEKTAENRAVRERPCSVAPTCRVPLFSQVTRSYSCAETGLSSRLLSGTRQLLLPSGTSRLLLPQASCARKIRTTATTTRRPILASGRMQARGMLLSTFAARFQVVVKSPTPPTTTATTTTATTTMSAEASRAPPKLLRSARFVAGFLGKQLQCSGQSSNKLQCSGKQLQCRDRNVHDNNNKLCLAMHLQPLPLLAASSFVAAIPSMRCNNREVQQQLKSSSRCLINVVPDMPLRCRSSSTSAGLTCALGRESRHSALGRSIGHASFVIAAPLQVRLALSGLKCSSSLATTWASAGRQLGSGSGLTITARAAQLPLGPRHGRAALPRVITPSHLAELAHDAGECTRAVRFSQMGCRKRAREVGTIFSCISQASSSLCRSTTGSVNLSYLPGPLVPGVTVRTATDEGADGQDDFVLPGTSLVSLETWRRPNAMPLLALPACSKAALQHAGELFAAASCAVRLMSPFKLDRVTEQTRHGKALMLVKDSQVFSSRPTVGIACRAPAALLSLQAACISTAQTGSDLLPVSRSFALPQGFSPVAAKRLASPQHPGETVAEAWPDGRKPASTHAAKDRILTFLLEEAFHDGLHPKLLRRSSEDRVRFEKSVAFSPQLLRVHSAAQVSTSRVFSLRSLGSSSCALRPRVVESNPEAQYLCSLPTRTAALSLPALQACGAKSRGFSCSCTGAGSSMACGGQGGQQVHCFSHLTTSLLQSPLPAVIASESADAQGDIGSEMTFCFLILSRWFPALGLSSSDPCHSKDAVYGLSCWKRTVPALSSVFSQKRVPSVGALRMSGDLAKSPSFRFSSTAPGVVRLACTGHCHQKVRCVHKLSASLLATPLFILSDKQINFRPTTTSTLTIEEVLFCLLISSNWAVTENSSQASNAMQCYVATGAPVRLQNLASLAPVQRPPSKQIGSGRPVPGFSLIPSLEVSPAGGFLECLLAKATLKLEARVMATRATNSGKPTVCHQGIGTQKFEARIIAAGASRNYSHHLQTRSGPANGAASGRCMHEVWVAPQQAYRVPPMMELALPSAFSQKRVHSIGTAPGVSNVRLACTSHCQQKVPCVYKFSASLLAKPLFVLNDKQISFGPTTNSAITIEEVLICLFISSNWAVNSFQASYAVHRFGTSSARSSVQNLAYVAHVDRPRFRRIRSGMPVPSISTPFSLNPSLHGSPAGSFLDCVPAEARGIETLKFKAQAQLLATATPRNNSQESSVDQSKLRLTPQVGEAPSGFSLPRKDSSIIDFWSREKLMKLAAPLGGGCLVESNLHQSAYIIGSTSPLKSASSASTGGFLFRVPEEQQQGWCSGIHEQALAATTTRATMLSRHAPAAGERKVLSLRACGFGLQAVFAAATFAAAPPACTSWLLRAAKPRCSSNCQIAAREESLLLHKPAASSLLFSDNLRVKAVSFLKTASHSLLKASSLLSHLVQLGAGDLAHDAGCCEGAKSLSVHVGTSQQHRQLRLSSFDTKQEAQTNSTPASPACDPDAVLKKQRTLSLQRSAFTSSRSRSLVLCAAWKRPACNLHAQFEYTRRPQLTRAMQKPAAADVTKTTSAACATAEKKVLLGIMPRTAAHVHRCFSAERACSTGEVASSMLLLASEFEPMTCNETKTLILLVDAYLASSATLGLAVMNQLTRMLCLPMEMPCIQLRRSGIPTSALTPRKLVATVSCQGPAMQQQQVASKFSKWHSPSHQQQQQRHSQAQQVATVSGPEEDPPTVDTVRPVSFAQACVQEVGFPLSSIQQSGSVLGQGRQRDSGTDYQQLATSCAFVCPVEFCFCPCGQSCSPVESRVLLHPGQPRRQQAVAFCFVGSCLTQQLLRTKASLPRQCNAVAKSAGSVRLVRRSPLCKPACEQFFPMWLGAAAQSQLSQPLSLTGGQSCSRINLTAGVPACGAVLGRGQQSVMRKARAELSLAAVPQSKLLGFNSLALLQMSGADSDEPLNAATTNSGLRVPLVQLALVPASPSEDSASARLEMATALAPCPLVLLRAAPEQLDRRAVFLQQRRAPRAGLDNNNCTLVALLPTGVQASLLSFGALSMHCVLREQATPSQVDIIMLDFSCSLQVSCKSTTCCTPPVRFAYFAAGVMAPHISRPVPVVVASGDVLQEVSTAQVQLRRPGLWCPACHASAAAALSHLSRTHDGGFSGFQVACHEALDQCRRQLVVPQCSQWLLRVAPVASAAQAETILSSCNLRSHVHWKQLGRSGNQLLPAAPVVGGSAPRSAPGWQLSQAGPETLSAARSSWLFPTGSLQAALGCQKQLGVGRVPQGQHSSRWQMAMPPKVGAEVDVMLRVVLREGPNHMARHLKSLKACKPPQVSEMHRPGGCSMAAAPGVAAGKSISLAARSMSANKMLGSICSCLPTRNTAEHDLALLEASCTLAPRGCGQFPFNVQKGKVGLATQEEVLTPSAAATMRPCSVSGRAAPFTSALSSNLFRVAVEQIRLPSNLFQIGVQAAARERRGALAVTPAESSGAFKSSACDHFLRAPFSVQFQRSSLPNGLSMTGAVRFGEERASQDCQSVVPCRLGLHARWIAHSMDDKQASSPPSQRHELHSRLWQARIFGWQRVQGFDATQRILVDSSMMARHGCCMVGHLIGYFGQPQAARTQSQGRAVAASPVVAASTHAASAKSLSPRDKLGLRSQMPLGCCLPMHDAAEHDLALLEVSSSLVSTGGGEFRGCYGAFNVQKCRACLATQEAPNEGAATITKRCSFSARSMPCKSSSGFLRIGMQSSAHQMRRAVAGTPAESSRTESRACGQFLLVSSSAQFQRTWLPIDMSMTGAVRCGEERASQYCHSLVSCRLGLHARWIAHSMDDEQSSSPPSQGHELHRRLWPARIFGRQRLQGFDATQRILVDSSMMARHGCCMVGRHRICSGTSEPAASKLRALRRPQGTHFRTQPKDIASATNSVSASALSGRDEASKRIARILSPWKQVLSQRKQFLSQRKPHRSCERKSARSMPCKSSSCSFFRIEVPAAARERRGALAVTSAVAFSKEIAPRSRTEASACGHFLPVQFHAHFLGSSIPSGLSVTKANHNLQSLVSCRLGLHAQCVAHSKDDKQSVSAPSQGRELHSRLWQARVFGVQRPRGFDATQRILVDSSMMARHGCCMVQRHRIYSGLQDKAELQMLCYTRQPQAKHTQSPERFCALAASPVVAASTHAASAKSLSPRDKLGLRSQLPLGCCLPMHGAAEHDLALLEVNSSLVSTGRGEFRGCYGAFNVRKGRACLATQEAPNEGAANITKRCSFSARSKPCKSGCGFLWIGTQASARQMRRAVGGTPAESSRIESRACGQFLLVSSSAQFQRTCLPTDLSMTAAVRCGGERASHNLQSLVSCRLGLHAQCVAHSKDDKHSVSAPSHGRELHSRLWQARVFGVQRLRGFDATQRILVDSSMMARHGCCMVQRHRIYSGLQDKAELQMLCYTRQPQAKYTQSPGCFCALAASPVVAASTHAASAKSFSPRDNLGLRSQLPLGCCLPMHGAAEHDLALLEVNSSLVSTGRGEFRGCYGAFNVRKGRACLATQEAPNEGAANITKRCSFSARSKPCKSGCGFLWIGTQASARQMRRAVGGTPAESTLAVSMEITHRSRTVLSACGHFLQVQFLRELDPSCRAATDSVSPVQSGMPLAQFLGLHAPCGAIPEAEKRSSLAHLQMPFSDRRHIATKTGQQKMCGASWCFPRRVVLHFGPSATPVRRELSSHCAGSCASLGLVSARPHLKPLLLPIGASRIQQPTDKKMRAAFCKLTSKLSASSLEDLGLMELPSAHKKDMSVVRCGSFLPAAVDASREGLAKSSRGRAFQQPFRLPCLRLRCLKLAAQPQQEQQQCKLDCKPQLQLARRAGSLLPTRNCPTFQLDNSIRAPCGRAHGLRLLCVVSSRGQLQGASLCALSASWDLQTLVRCEKRDSILQSSLVRTCQNFVTSLPAASSNSSVLVCSKSQRSGHQSAAAECLLRCVTVEQDTALTVAGTVHLGSGSTKLHAAFCNLDAATRGPMQAVTALGQSLDFWPLRASGANRMAKMLVHCATLHSSTVIAATSTCAMQAEGGGNCQQKECNRSPRSACALAPTSYLPSFPASFLREALKCQDSNLQAISEPRCQVIRRVRSMPSSVMRELPCYLAPRPRATFSSVLECDDDSALTTSELWRSKVPARADEQKTGVALCTMSAACSQIPLGRLTLPRPPEPPADLKQRSSSGAEMLPVCGVPCWGFACQQLASKNTWQCISIVMAPALQHGWLATCRDVSLDFLCGAAPKKPVLPLVFFSTSHPVRAGQAADISERRLALTCRPWQQAGQSQPLRRQSPLGQVCAGEEDRHRGIVVSSASLLFQAPAIAGTSEASASWHKLAQQQQRNQFAQAGTSWHSRLCGLKLAGLQQTQQQQLAVCRAAAAAGRFVAGRAASHSAWDAGSRLSSGKPQLGWVVAIGFRREGTAASCGPATFLPVSRLQKHQRPLCWRTLVLLRSRPAAALPKKQTPAMTGITCGADYSDLNLPLMQAACGDDTPCMSSPTLLLPQRGQAPQQPDFQLLIQRPQLLSFAAHWQSGLHVTTKSEATCQGSARHARAEERSVLPSCCMLSLVDRVLATTPHSKVHHRATYSWNIELHMRSLAAPSFIHLHSCLGQAAVMTRSPIDLLQFGCVSSLVRATPVLHSARIAPPSHGGLVAPCESGAPTSCSPCRVLTSLNLNGMVACAPEGHLHAR</sequence>
<evidence type="ECO:0000256" key="1">
    <source>
        <dbReference type="SAM" id="MobiDB-lite"/>
    </source>
</evidence>
<dbReference type="EMBL" id="CAJNNW010032908">
    <property type="protein sequence ID" value="CAE8716108.1"/>
    <property type="molecule type" value="Genomic_DNA"/>
</dbReference>
<accession>A0A813L022</accession>
<protein>
    <submittedName>
        <fullName evidence="2">Uncharacterized protein</fullName>
    </submittedName>
</protein>
<gene>
    <name evidence="2" type="ORF">PGLA2088_LOCUS38923</name>
</gene>
<proteinExistence type="predicted"/>
<feature type="region of interest" description="Disordered" evidence="1">
    <location>
        <begin position="2859"/>
        <end position="2896"/>
    </location>
</feature>